<dbReference type="Pfam" id="PF13102">
    <property type="entry name" value="Phage_int_SAM_5"/>
    <property type="match status" value="1"/>
</dbReference>
<evidence type="ECO:0000256" key="2">
    <source>
        <dbReference type="ARBA" id="ARBA00022908"/>
    </source>
</evidence>
<dbReference type="InterPro" id="IPR050090">
    <property type="entry name" value="Tyrosine_recombinase_XerCD"/>
</dbReference>
<dbReference type="Gene3D" id="1.10.150.130">
    <property type="match status" value="1"/>
</dbReference>
<name>E8RPY4_ASTEC</name>
<feature type="domain" description="Core-binding (CB)" evidence="8">
    <location>
        <begin position="71"/>
        <end position="167"/>
    </location>
</feature>
<dbReference type="InterPro" id="IPR044068">
    <property type="entry name" value="CB"/>
</dbReference>
<dbReference type="PROSITE" id="PS51900">
    <property type="entry name" value="CB"/>
    <property type="match status" value="1"/>
</dbReference>
<proteinExistence type="inferred from homology"/>
<dbReference type="OrthoDB" id="102994at2"/>
<dbReference type="PANTHER" id="PTHR30349">
    <property type="entry name" value="PHAGE INTEGRASE-RELATED"/>
    <property type="match status" value="1"/>
</dbReference>
<dbReference type="HOGENOM" id="CLU_045967_0_0_5"/>
<evidence type="ECO:0000256" key="3">
    <source>
        <dbReference type="ARBA" id="ARBA00023125"/>
    </source>
</evidence>
<dbReference type="PANTHER" id="PTHR30349:SF41">
    <property type="entry name" value="INTEGRASE_RECOMBINASE PROTEIN MJ0367-RELATED"/>
    <property type="match status" value="1"/>
</dbReference>
<gene>
    <name evidence="9" type="ordered locus">Astex_1491</name>
</gene>
<dbReference type="eggNOG" id="COG0582">
    <property type="taxonomic scope" value="Bacteria"/>
</dbReference>
<evidence type="ECO:0000256" key="6">
    <source>
        <dbReference type="SAM" id="MobiDB-lite"/>
    </source>
</evidence>
<dbReference type="AlphaFoldDB" id="E8RPY4"/>
<dbReference type="InterPro" id="IPR010998">
    <property type="entry name" value="Integrase_recombinase_N"/>
</dbReference>
<protein>
    <submittedName>
        <fullName evidence="9">Integrase family protein</fullName>
    </submittedName>
</protein>
<evidence type="ECO:0000256" key="1">
    <source>
        <dbReference type="ARBA" id="ARBA00008857"/>
    </source>
</evidence>
<dbReference type="KEGG" id="aex:Astex_1491"/>
<reference evidence="10" key="1">
    <citation type="submission" date="2010-12" db="EMBL/GenBank/DDBJ databases">
        <title>Complete sequence of chromosome 1 of Asticcacaulis excentricus CB 48.</title>
        <authorList>
            <consortium name="US DOE Joint Genome Institute"/>
            <person name="Lucas S."/>
            <person name="Copeland A."/>
            <person name="Lapidus A."/>
            <person name="Cheng J.-F."/>
            <person name="Bruce D."/>
            <person name="Goodwin L."/>
            <person name="Pitluck S."/>
            <person name="Teshima H."/>
            <person name="Davenport K."/>
            <person name="Detter J.C."/>
            <person name="Han C."/>
            <person name="Tapia R."/>
            <person name="Land M."/>
            <person name="Hauser L."/>
            <person name="Jeffries C."/>
            <person name="Kyrpides N."/>
            <person name="Ivanova N."/>
            <person name="Ovchinnikova G."/>
            <person name="Brun Y.V."/>
            <person name="Woyke T."/>
        </authorList>
    </citation>
    <scope>NUCLEOTIDE SEQUENCE [LARGE SCALE GENOMIC DNA]</scope>
    <source>
        <strain evidence="10">ATCC 15261 / DSM 4724 / KCTC 12464 / NCIMB 9791 / VKM B-1370 / CB 48</strain>
    </source>
</reference>
<organism evidence="9 10">
    <name type="scientific">Asticcacaulis excentricus (strain ATCC 15261 / DSM 4724 / KCTC 12464 / NCIMB 9791 / VKM B-1370 / CB 48)</name>
    <dbReference type="NCBI Taxonomy" id="573065"/>
    <lineage>
        <taxon>Bacteria</taxon>
        <taxon>Pseudomonadati</taxon>
        <taxon>Pseudomonadota</taxon>
        <taxon>Alphaproteobacteria</taxon>
        <taxon>Caulobacterales</taxon>
        <taxon>Caulobacteraceae</taxon>
        <taxon>Asticcacaulis</taxon>
    </lineage>
</organism>
<dbReference type="STRING" id="573065.Astex_1491"/>
<dbReference type="Proteomes" id="UP000001492">
    <property type="component" value="Chromosome 1"/>
</dbReference>
<keyword evidence="4" id="KW-0233">DNA recombination</keyword>
<evidence type="ECO:0000256" key="4">
    <source>
        <dbReference type="ARBA" id="ARBA00023172"/>
    </source>
</evidence>
<feature type="region of interest" description="Disordered" evidence="6">
    <location>
        <begin position="402"/>
        <end position="425"/>
    </location>
</feature>
<dbReference type="PROSITE" id="PS51898">
    <property type="entry name" value="TYR_RECOMBINASE"/>
    <property type="match status" value="1"/>
</dbReference>
<dbReference type="Gene3D" id="1.10.443.10">
    <property type="entry name" value="Intergrase catalytic core"/>
    <property type="match status" value="1"/>
</dbReference>
<evidence type="ECO:0000259" key="7">
    <source>
        <dbReference type="PROSITE" id="PS51898"/>
    </source>
</evidence>
<dbReference type="InterPro" id="IPR011010">
    <property type="entry name" value="DNA_brk_join_enz"/>
</dbReference>
<dbReference type="GO" id="GO:0003677">
    <property type="term" value="F:DNA binding"/>
    <property type="evidence" value="ECO:0007669"/>
    <property type="project" value="UniProtKB-UniRule"/>
</dbReference>
<dbReference type="GO" id="GO:0015074">
    <property type="term" value="P:DNA integration"/>
    <property type="evidence" value="ECO:0007669"/>
    <property type="project" value="UniProtKB-KW"/>
</dbReference>
<dbReference type="InterPro" id="IPR013762">
    <property type="entry name" value="Integrase-like_cat_sf"/>
</dbReference>
<keyword evidence="3 5" id="KW-0238">DNA-binding</keyword>
<keyword evidence="2" id="KW-0229">DNA integration</keyword>
<evidence type="ECO:0000313" key="10">
    <source>
        <dbReference type="Proteomes" id="UP000001492"/>
    </source>
</evidence>
<dbReference type="InterPro" id="IPR025269">
    <property type="entry name" value="SAM-like_dom"/>
</dbReference>
<dbReference type="SUPFAM" id="SSF56349">
    <property type="entry name" value="DNA breaking-rejoining enzymes"/>
    <property type="match status" value="1"/>
</dbReference>
<accession>E8RPY4</accession>
<evidence type="ECO:0000259" key="8">
    <source>
        <dbReference type="PROSITE" id="PS51900"/>
    </source>
</evidence>
<dbReference type="RefSeq" id="WP_013478989.1">
    <property type="nucleotide sequence ID" value="NC_014816.1"/>
</dbReference>
<dbReference type="GO" id="GO:0006310">
    <property type="term" value="P:DNA recombination"/>
    <property type="evidence" value="ECO:0007669"/>
    <property type="project" value="UniProtKB-KW"/>
</dbReference>
<dbReference type="InterPro" id="IPR002104">
    <property type="entry name" value="Integrase_catalytic"/>
</dbReference>
<evidence type="ECO:0000313" key="9">
    <source>
        <dbReference type="EMBL" id="ADU13157.1"/>
    </source>
</evidence>
<comment type="similarity">
    <text evidence="1">Belongs to the 'phage' integrase family.</text>
</comment>
<dbReference type="EMBL" id="CP002395">
    <property type="protein sequence ID" value="ADU13157.1"/>
    <property type="molecule type" value="Genomic_DNA"/>
</dbReference>
<feature type="domain" description="Tyr recombinase" evidence="7">
    <location>
        <begin position="189"/>
        <end position="401"/>
    </location>
</feature>
<evidence type="ECO:0000256" key="5">
    <source>
        <dbReference type="PROSITE-ProRule" id="PRU01248"/>
    </source>
</evidence>
<sequence length="425" mass="48923">MDEAFELMHGKLHVYKRPGSRLWQCSAYLAGKNRRRSTGQTDRERAAYVAEEWYVGLRGKAANGEGLHSGKKFKEVAAKFIEEFEVITAGERNPRYVSNHRARIKNHLNPFFGDLFVTEITSGLVQEYRVHRIRTNTEFKTNKPKPLARSTLHQEIVCLRQILTVAEAHGWIKAVPTVTPRYKASGKVTRRAWFTPAEYKRLRDATRDRAANPGRERYRPHWELLHDFVLFMVNTGLRPDEALRLEFRDVAIVEDAATEEQILEIEIHKGKRGVGFCKSMPGAVLPFKRIKERRERTLRAEAMAAGNPAKAIALENGAERLFPFSLNNLLNIILRQLNLKHDREGQVRTAYSLRHTYICLRLMEGADIYQIAKNCRTSVDMIEKFYAAHIKDRIDTRAINVRKEKKPVRGRTNNEEGARNKGIAP</sequence>
<keyword evidence="10" id="KW-1185">Reference proteome</keyword>